<protein>
    <submittedName>
        <fullName evidence="1">DUF5947 family protein</fullName>
    </submittedName>
</protein>
<name>A0ABW1DCS7_9ACTN</name>
<comment type="caution">
    <text evidence="1">The sequence shown here is derived from an EMBL/GenBank/DDBJ whole genome shotgun (WGS) entry which is preliminary data.</text>
</comment>
<proteinExistence type="predicted"/>
<dbReference type="Proteomes" id="UP001596058">
    <property type="component" value="Unassembled WGS sequence"/>
</dbReference>
<keyword evidence="2" id="KW-1185">Reference proteome</keyword>
<dbReference type="InterPro" id="IPR045991">
    <property type="entry name" value="DUF5947"/>
</dbReference>
<accession>A0ABW1DCS7</accession>
<gene>
    <name evidence="1" type="ORF">ACFPZ3_62670</name>
</gene>
<dbReference type="RefSeq" id="WP_379523933.1">
    <property type="nucleotide sequence ID" value="NZ_JBHSPA010000112.1"/>
</dbReference>
<dbReference type="EMBL" id="JBHSPA010000112">
    <property type="protein sequence ID" value="MFC5834521.1"/>
    <property type="molecule type" value="Genomic_DNA"/>
</dbReference>
<reference evidence="2" key="1">
    <citation type="journal article" date="2019" name="Int. J. Syst. Evol. Microbiol.">
        <title>The Global Catalogue of Microorganisms (GCM) 10K type strain sequencing project: providing services to taxonomists for standard genome sequencing and annotation.</title>
        <authorList>
            <consortium name="The Broad Institute Genomics Platform"/>
            <consortium name="The Broad Institute Genome Sequencing Center for Infectious Disease"/>
            <person name="Wu L."/>
            <person name="Ma J."/>
        </authorList>
    </citation>
    <scope>NUCLEOTIDE SEQUENCE [LARGE SCALE GENOMIC DNA]</scope>
    <source>
        <strain evidence="2">CCUG 53903</strain>
    </source>
</reference>
<sequence length="215" mass="23503">MSHLAGGAVTGGLRRLASRPAEPRTSRCELCGEVLPAAHRHLLELTAGELRCACRACQILLDHAAAGGGHYRLVPERRRRLSGGFLDGPGWARVGAPVRTTFLIRDSRAGQVVRFYPSPAGAVREPADQAAWDLLRREQPELSEMLPDVEALLADRERGAWIVPVDDCYRLVGTIRTHWRGLTGGADVREHVTRFFDDLNGRSIAPAADSDRSPS</sequence>
<organism evidence="1 2">
    <name type="scientific">Nonomuraea insulae</name>
    <dbReference type="NCBI Taxonomy" id="1616787"/>
    <lineage>
        <taxon>Bacteria</taxon>
        <taxon>Bacillati</taxon>
        <taxon>Actinomycetota</taxon>
        <taxon>Actinomycetes</taxon>
        <taxon>Streptosporangiales</taxon>
        <taxon>Streptosporangiaceae</taxon>
        <taxon>Nonomuraea</taxon>
    </lineage>
</organism>
<dbReference type="Pfam" id="PF19372">
    <property type="entry name" value="DUF5947"/>
    <property type="match status" value="1"/>
</dbReference>
<evidence type="ECO:0000313" key="1">
    <source>
        <dbReference type="EMBL" id="MFC5834521.1"/>
    </source>
</evidence>
<evidence type="ECO:0000313" key="2">
    <source>
        <dbReference type="Proteomes" id="UP001596058"/>
    </source>
</evidence>